<keyword evidence="3" id="KW-1185">Reference proteome</keyword>
<feature type="domain" description="DUF4440" evidence="1">
    <location>
        <begin position="8"/>
        <end position="104"/>
    </location>
</feature>
<evidence type="ECO:0000313" key="2">
    <source>
        <dbReference type="EMBL" id="TWG08442.1"/>
    </source>
</evidence>
<dbReference type="OrthoDB" id="7845843at2"/>
<dbReference type="Proteomes" id="UP000316184">
    <property type="component" value="Unassembled WGS sequence"/>
</dbReference>
<sequence length="117" mass="13114">MDDETEAVIAAELRLLEPETRRNGDAVRELLHPDFREFGQSGRTWDRDSVVDAISDSTEPIRAEGIRSTRLGPDTILLTYTAHRSGSASLRTSIWVRSDQTWLMLHSHGTTTAPSHD</sequence>
<name>A0A561VA07_9PSEU</name>
<reference evidence="2 3" key="1">
    <citation type="submission" date="2019-06" db="EMBL/GenBank/DDBJ databases">
        <title>Sequencing the genomes of 1000 actinobacteria strains.</title>
        <authorList>
            <person name="Klenk H.-P."/>
        </authorList>
    </citation>
    <scope>NUCLEOTIDE SEQUENCE [LARGE SCALE GENOMIC DNA]</scope>
    <source>
        <strain evidence="2 3">DSM 46699</strain>
    </source>
</reference>
<organism evidence="2 3">
    <name type="scientific">Saccharopolyspora dendranthemae</name>
    <dbReference type="NCBI Taxonomy" id="1181886"/>
    <lineage>
        <taxon>Bacteria</taxon>
        <taxon>Bacillati</taxon>
        <taxon>Actinomycetota</taxon>
        <taxon>Actinomycetes</taxon>
        <taxon>Pseudonocardiales</taxon>
        <taxon>Pseudonocardiaceae</taxon>
        <taxon>Saccharopolyspora</taxon>
    </lineage>
</organism>
<dbReference type="AlphaFoldDB" id="A0A561VA07"/>
<evidence type="ECO:0000313" key="3">
    <source>
        <dbReference type="Proteomes" id="UP000316184"/>
    </source>
</evidence>
<dbReference type="SUPFAM" id="SSF54427">
    <property type="entry name" value="NTF2-like"/>
    <property type="match status" value="1"/>
</dbReference>
<evidence type="ECO:0000259" key="1">
    <source>
        <dbReference type="Pfam" id="PF14534"/>
    </source>
</evidence>
<dbReference type="Pfam" id="PF14534">
    <property type="entry name" value="DUF4440"/>
    <property type="match status" value="1"/>
</dbReference>
<proteinExistence type="predicted"/>
<dbReference type="EMBL" id="VIWX01000001">
    <property type="protein sequence ID" value="TWG08442.1"/>
    <property type="molecule type" value="Genomic_DNA"/>
</dbReference>
<protein>
    <recommendedName>
        <fullName evidence="1">DUF4440 domain-containing protein</fullName>
    </recommendedName>
</protein>
<dbReference type="InterPro" id="IPR032710">
    <property type="entry name" value="NTF2-like_dom_sf"/>
</dbReference>
<accession>A0A561VA07</accession>
<gene>
    <name evidence="2" type="ORF">FHU35_111061</name>
</gene>
<dbReference type="InterPro" id="IPR027843">
    <property type="entry name" value="DUF4440"/>
</dbReference>
<dbReference type="RefSeq" id="WP_145737218.1">
    <property type="nucleotide sequence ID" value="NZ_VIWX01000001.1"/>
</dbReference>
<dbReference type="Gene3D" id="3.10.450.50">
    <property type="match status" value="1"/>
</dbReference>
<comment type="caution">
    <text evidence="2">The sequence shown here is derived from an EMBL/GenBank/DDBJ whole genome shotgun (WGS) entry which is preliminary data.</text>
</comment>